<comment type="caution">
    <text evidence="3">The sequence shown here is derived from an EMBL/GenBank/DDBJ whole genome shotgun (WGS) entry which is preliminary data.</text>
</comment>
<evidence type="ECO:0000256" key="1">
    <source>
        <dbReference type="ARBA" id="ARBA00023125"/>
    </source>
</evidence>
<organism evidence="3 4">
    <name type="scientific">Sphingobacterium corticibacter</name>
    <dbReference type="NCBI Taxonomy" id="2171749"/>
    <lineage>
        <taxon>Bacteria</taxon>
        <taxon>Pseudomonadati</taxon>
        <taxon>Bacteroidota</taxon>
        <taxon>Sphingobacteriia</taxon>
        <taxon>Sphingobacteriales</taxon>
        <taxon>Sphingobacteriaceae</taxon>
        <taxon>Sphingobacterium</taxon>
    </lineage>
</organism>
<name>A0A2T8HPD9_9SPHI</name>
<comment type="similarity">
    <text evidence="2">Belongs to the YbaB/EbfC family.</text>
</comment>
<sequence length="105" mass="11448">MFDKLFQAQQKAQEIKARLDNISVYGEAEGGKIKVVATANKEIKEIAIDPIYMENVDREQLEELLVVALNKALVQAEQISQGEMQAATQDVLGNLGGLGDLFGKG</sequence>
<dbReference type="Pfam" id="PF02575">
    <property type="entry name" value="YbaB_DNA_bd"/>
    <property type="match status" value="1"/>
</dbReference>
<dbReference type="SUPFAM" id="SSF82607">
    <property type="entry name" value="YbaB-like"/>
    <property type="match status" value="1"/>
</dbReference>
<evidence type="ECO:0000313" key="4">
    <source>
        <dbReference type="Proteomes" id="UP000245627"/>
    </source>
</evidence>
<comment type="subunit">
    <text evidence="2">Homodimer.</text>
</comment>
<dbReference type="EMBL" id="QDKG01000001">
    <property type="protein sequence ID" value="PVH27152.1"/>
    <property type="molecule type" value="Genomic_DNA"/>
</dbReference>
<dbReference type="PIRSF" id="PIRSF004555">
    <property type="entry name" value="UCP004555"/>
    <property type="match status" value="1"/>
</dbReference>
<evidence type="ECO:0000256" key="2">
    <source>
        <dbReference type="HAMAP-Rule" id="MF_00274"/>
    </source>
</evidence>
<gene>
    <name evidence="3" type="ORF">DC487_02040</name>
</gene>
<dbReference type="InterPro" id="IPR004401">
    <property type="entry name" value="YbaB/EbfC"/>
</dbReference>
<comment type="function">
    <text evidence="2">Binds to DNA and alters its conformation. May be involved in regulation of gene expression, nucleoid organization and DNA protection.</text>
</comment>
<protein>
    <recommendedName>
        <fullName evidence="2">Nucleoid-associated protein DC487_02040</fullName>
    </recommendedName>
</protein>
<keyword evidence="2" id="KW-0963">Cytoplasm</keyword>
<evidence type="ECO:0000313" key="3">
    <source>
        <dbReference type="EMBL" id="PVH27152.1"/>
    </source>
</evidence>
<reference evidence="3 4" key="1">
    <citation type="submission" date="2018-04" db="EMBL/GenBank/DDBJ databases">
        <title>Sphingobacterium cortibacter sp. nov.</title>
        <authorList>
            <person name="Li Y."/>
        </authorList>
    </citation>
    <scope>NUCLEOTIDE SEQUENCE [LARGE SCALE GENOMIC DNA]</scope>
    <source>
        <strain evidence="3 4">2c-3</strain>
    </source>
</reference>
<accession>A0A2T8HPD9</accession>
<dbReference type="HAMAP" id="MF_00274">
    <property type="entry name" value="DNA_YbaB_EbfC"/>
    <property type="match status" value="1"/>
</dbReference>
<proteinExistence type="inferred from homology"/>
<dbReference type="PANTHER" id="PTHR33449">
    <property type="entry name" value="NUCLEOID-ASSOCIATED PROTEIN YBAB"/>
    <property type="match status" value="1"/>
</dbReference>
<keyword evidence="1 2" id="KW-0238">DNA-binding</keyword>
<comment type="subcellular location">
    <subcellularLocation>
        <location evidence="2">Cytoplasm</location>
        <location evidence="2">Nucleoid</location>
    </subcellularLocation>
</comment>
<dbReference type="GO" id="GO:0005829">
    <property type="term" value="C:cytosol"/>
    <property type="evidence" value="ECO:0007669"/>
    <property type="project" value="TreeGrafter"/>
</dbReference>
<dbReference type="GO" id="GO:0003677">
    <property type="term" value="F:DNA binding"/>
    <property type="evidence" value="ECO:0007669"/>
    <property type="project" value="UniProtKB-UniRule"/>
</dbReference>
<keyword evidence="4" id="KW-1185">Reference proteome</keyword>
<dbReference type="PANTHER" id="PTHR33449:SF1">
    <property type="entry name" value="NUCLEOID-ASSOCIATED PROTEIN YBAB"/>
    <property type="match status" value="1"/>
</dbReference>
<dbReference type="Gene3D" id="3.30.1310.10">
    <property type="entry name" value="Nucleoid-associated protein YbaB-like domain"/>
    <property type="match status" value="1"/>
</dbReference>
<dbReference type="Proteomes" id="UP000245627">
    <property type="component" value="Unassembled WGS sequence"/>
</dbReference>
<dbReference type="GO" id="GO:0043590">
    <property type="term" value="C:bacterial nucleoid"/>
    <property type="evidence" value="ECO:0007669"/>
    <property type="project" value="UniProtKB-UniRule"/>
</dbReference>
<dbReference type="RefSeq" id="WP_116775003.1">
    <property type="nucleotide sequence ID" value="NZ_QDKG01000001.1"/>
</dbReference>
<dbReference type="OrthoDB" id="770949at2"/>
<dbReference type="AlphaFoldDB" id="A0A2T8HPD9"/>
<dbReference type="InterPro" id="IPR036894">
    <property type="entry name" value="YbaB-like_sf"/>
</dbReference>